<gene>
    <name evidence="1" type="ORF">RHMOL_Rhmol03G0147300</name>
</gene>
<organism evidence="1 2">
    <name type="scientific">Rhododendron molle</name>
    <name type="common">Chinese azalea</name>
    <name type="synonym">Azalea mollis</name>
    <dbReference type="NCBI Taxonomy" id="49168"/>
    <lineage>
        <taxon>Eukaryota</taxon>
        <taxon>Viridiplantae</taxon>
        <taxon>Streptophyta</taxon>
        <taxon>Embryophyta</taxon>
        <taxon>Tracheophyta</taxon>
        <taxon>Spermatophyta</taxon>
        <taxon>Magnoliopsida</taxon>
        <taxon>eudicotyledons</taxon>
        <taxon>Gunneridae</taxon>
        <taxon>Pentapetalae</taxon>
        <taxon>asterids</taxon>
        <taxon>Ericales</taxon>
        <taxon>Ericaceae</taxon>
        <taxon>Ericoideae</taxon>
        <taxon>Rhodoreae</taxon>
        <taxon>Rhododendron</taxon>
    </lineage>
</organism>
<dbReference type="EMBL" id="CM046390">
    <property type="protein sequence ID" value="KAI8563932.1"/>
    <property type="molecule type" value="Genomic_DNA"/>
</dbReference>
<sequence length="87" mass="9982">MISMVEAVAFLDALRWALWKVFSKLEVLTDCLVLVQALRSMEHADVFVKPVIRDILDLVLEFDYVAITNVPRNVVRIAHNFAKSVMH</sequence>
<dbReference type="Proteomes" id="UP001062846">
    <property type="component" value="Chromosome 3"/>
</dbReference>
<protein>
    <submittedName>
        <fullName evidence="1">Uncharacterized protein</fullName>
    </submittedName>
</protein>
<accession>A0ACC0PE04</accession>
<reference evidence="1" key="1">
    <citation type="submission" date="2022-02" db="EMBL/GenBank/DDBJ databases">
        <title>Plant Genome Project.</title>
        <authorList>
            <person name="Zhang R.-G."/>
        </authorList>
    </citation>
    <scope>NUCLEOTIDE SEQUENCE</scope>
    <source>
        <strain evidence="1">AT1</strain>
    </source>
</reference>
<keyword evidence="2" id="KW-1185">Reference proteome</keyword>
<evidence type="ECO:0000313" key="2">
    <source>
        <dbReference type="Proteomes" id="UP001062846"/>
    </source>
</evidence>
<evidence type="ECO:0000313" key="1">
    <source>
        <dbReference type="EMBL" id="KAI8563932.1"/>
    </source>
</evidence>
<proteinExistence type="predicted"/>
<comment type="caution">
    <text evidence="1">The sequence shown here is derived from an EMBL/GenBank/DDBJ whole genome shotgun (WGS) entry which is preliminary data.</text>
</comment>
<name>A0ACC0PE04_RHOML</name>